<keyword evidence="1" id="KW-0675">Receptor</keyword>
<comment type="caution">
    <text evidence="1">The sequence shown here is derived from an EMBL/GenBank/DDBJ whole genome shotgun (WGS) entry which is preliminary data.</text>
</comment>
<dbReference type="Proteomes" id="UP001056778">
    <property type="component" value="Chromosome 6"/>
</dbReference>
<accession>A0ACB9SWT9</accession>
<gene>
    <name evidence="1" type="ORF">MML48_6g00007441</name>
</gene>
<evidence type="ECO:0000313" key="1">
    <source>
        <dbReference type="EMBL" id="KAI4459026.1"/>
    </source>
</evidence>
<keyword evidence="2" id="KW-1185">Reference proteome</keyword>
<proteinExistence type="predicted"/>
<sequence>MQEETSSKREMETKRPDIIETTDKIKQDVIILKYCLGSKPKRNRTAHHTVFVKYDVSTEDGSLVRVCRDEGKAERNLEKAIVDRTSLTTAADKN</sequence>
<name>A0ACB9SWT9_HOLOL</name>
<organism evidence="1 2">
    <name type="scientific">Holotrichia oblita</name>
    <name type="common">Chafer beetle</name>
    <dbReference type="NCBI Taxonomy" id="644536"/>
    <lineage>
        <taxon>Eukaryota</taxon>
        <taxon>Metazoa</taxon>
        <taxon>Ecdysozoa</taxon>
        <taxon>Arthropoda</taxon>
        <taxon>Hexapoda</taxon>
        <taxon>Insecta</taxon>
        <taxon>Pterygota</taxon>
        <taxon>Neoptera</taxon>
        <taxon>Endopterygota</taxon>
        <taxon>Coleoptera</taxon>
        <taxon>Polyphaga</taxon>
        <taxon>Scarabaeiformia</taxon>
        <taxon>Scarabaeidae</taxon>
        <taxon>Melolonthinae</taxon>
        <taxon>Holotrichia</taxon>
    </lineage>
</organism>
<evidence type="ECO:0000313" key="2">
    <source>
        <dbReference type="Proteomes" id="UP001056778"/>
    </source>
</evidence>
<protein>
    <submittedName>
        <fullName evidence="1">Transforming growth factor-beta receptor type i and ii</fullName>
    </submittedName>
</protein>
<reference evidence="1" key="1">
    <citation type="submission" date="2022-04" db="EMBL/GenBank/DDBJ databases">
        <title>Chromosome-scale genome assembly of Holotrichia oblita Faldermann.</title>
        <authorList>
            <person name="Rongchong L."/>
        </authorList>
    </citation>
    <scope>NUCLEOTIDE SEQUENCE</scope>
    <source>
        <strain evidence="1">81SQS9</strain>
    </source>
</reference>
<dbReference type="EMBL" id="CM043020">
    <property type="protein sequence ID" value="KAI4459026.1"/>
    <property type="molecule type" value="Genomic_DNA"/>
</dbReference>